<evidence type="ECO:0000259" key="2">
    <source>
        <dbReference type="Pfam" id="PF01266"/>
    </source>
</evidence>
<dbReference type="RefSeq" id="WP_114484308.1">
    <property type="nucleotide sequence ID" value="NZ_QPJU01000015.1"/>
</dbReference>
<evidence type="ECO:0000313" key="4">
    <source>
        <dbReference type="Proteomes" id="UP000252174"/>
    </source>
</evidence>
<gene>
    <name evidence="3" type="ORF">DFR45_1153</name>
</gene>
<dbReference type="PANTHER" id="PTHR13847">
    <property type="entry name" value="SARCOSINE DEHYDROGENASE-RELATED"/>
    <property type="match status" value="1"/>
</dbReference>
<dbReference type="Pfam" id="PF01266">
    <property type="entry name" value="DAO"/>
    <property type="match status" value="1"/>
</dbReference>
<dbReference type="PANTHER" id="PTHR13847:SF281">
    <property type="entry name" value="FAD DEPENDENT OXIDOREDUCTASE DOMAIN-CONTAINING PROTEIN"/>
    <property type="match status" value="1"/>
</dbReference>
<dbReference type="InterPro" id="IPR006076">
    <property type="entry name" value="FAD-dep_OxRdtase"/>
</dbReference>
<organism evidence="3 4">
    <name type="scientific">Extensimonas vulgaris</name>
    <dbReference type="NCBI Taxonomy" id="1031594"/>
    <lineage>
        <taxon>Bacteria</taxon>
        <taxon>Pseudomonadati</taxon>
        <taxon>Pseudomonadota</taxon>
        <taxon>Betaproteobacteria</taxon>
        <taxon>Burkholderiales</taxon>
        <taxon>Comamonadaceae</taxon>
        <taxon>Extensimonas</taxon>
    </lineage>
</organism>
<keyword evidence="1" id="KW-0560">Oxidoreductase</keyword>
<dbReference type="AlphaFoldDB" id="A0A369AD95"/>
<dbReference type="EMBL" id="QPJU01000015">
    <property type="protein sequence ID" value="RCX07309.1"/>
    <property type="molecule type" value="Genomic_DNA"/>
</dbReference>
<name>A0A369AD95_9BURK</name>
<dbReference type="InterPro" id="IPR036188">
    <property type="entry name" value="FAD/NAD-bd_sf"/>
</dbReference>
<reference evidence="3 4" key="1">
    <citation type="submission" date="2018-07" db="EMBL/GenBank/DDBJ databases">
        <title>Genomic Encyclopedia of Type Strains, Phase IV (KMG-IV): sequencing the most valuable type-strain genomes for metagenomic binning, comparative biology and taxonomic classification.</title>
        <authorList>
            <person name="Goeker M."/>
        </authorList>
    </citation>
    <scope>NUCLEOTIDE SEQUENCE [LARGE SCALE GENOMIC DNA]</scope>
    <source>
        <strain evidence="3 4">DSM 100911</strain>
    </source>
</reference>
<evidence type="ECO:0000256" key="1">
    <source>
        <dbReference type="ARBA" id="ARBA00023002"/>
    </source>
</evidence>
<comment type="caution">
    <text evidence="3">The sequence shown here is derived from an EMBL/GenBank/DDBJ whole genome shotgun (WGS) entry which is preliminary data.</text>
</comment>
<protein>
    <submittedName>
        <fullName evidence="3">Gamma-glutamylputrescine oxidase</fullName>
    </submittedName>
</protein>
<dbReference type="OrthoDB" id="9342835at2"/>
<dbReference type="Proteomes" id="UP000252174">
    <property type="component" value="Unassembled WGS sequence"/>
</dbReference>
<dbReference type="Gene3D" id="3.30.9.10">
    <property type="entry name" value="D-Amino Acid Oxidase, subunit A, domain 2"/>
    <property type="match status" value="1"/>
</dbReference>
<sequence length="445" mass="48528">MMRLERQAQALLARSYYQDSAQPWERGPALAGTVQADVCIVGGGLAGLSAALELARAGMKTVLLEAQQVGWGASGRNGGQALAGYASEMEPFERQLGHEAARQAWAMSLEALDLMRTRIREHRIACDWTDGALTLAVRPAKARALRAWHEHMQADYDAAHLRWLDEAQTRAQVQSERYVAGVFDPLGGHVHPLNYTLGIARAARAAGVQIFEGTEAVQVQPAADAGGGKARVRTVQREVQGAAEGEVRAHFVLLAGNVHLGRVAPALARRIMPVGTYIIATEALGAERAAALIPSRACVSDSQFVLDYYRLSADHRLLFGGRVSYSTVSPPDLPATMRRSMLRVFPQLHDVRVTHAWGGFVDITMNRAPDFGRLAPDVLYLQGFSGHGLALTGLAGQLAAEAIRGQAQRFDLFARLRHRPFPGGDLLRTPLLVLAMAWYRLRDWL</sequence>
<evidence type="ECO:0000313" key="3">
    <source>
        <dbReference type="EMBL" id="RCX07309.1"/>
    </source>
</evidence>
<dbReference type="Gene3D" id="3.50.50.60">
    <property type="entry name" value="FAD/NAD(P)-binding domain"/>
    <property type="match status" value="1"/>
</dbReference>
<dbReference type="GO" id="GO:0005737">
    <property type="term" value="C:cytoplasm"/>
    <property type="evidence" value="ECO:0007669"/>
    <property type="project" value="TreeGrafter"/>
</dbReference>
<dbReference type="SUPFAM" id="SSF51905">
    <property type="entry name" value="FAD/NAD(P)-binding domain"/>
    <property type="match status" value="1"/>
</dbReference>
<accession>A0A369AD95</accession>
<keyword evidence="4" id="KW-1185">Reference proteome</keyword>
<proteinExistence type="predicted"/>
<dbReference type="GO" id="GO:0016491">
    <property type="term" value="F:oxidoreductase activity"/>
    <property type="evidence" value="ECO:0007669"/>
    <property type="project" value="UniProtKB-KW"/>
</dbReference>
<feature type="domain" description="FAD dependent oxidoreductase" evidence="2">
    <location>
        <begin position="37"/>
        <end position="401"/>
    </location>
</feature>